<dbReference type="SMART" id="SM00530">
    <property type="entry name" value="HTH_XRE"/>
    <property type="match status" value="1"/>
</dbReference>
<dbReference type="InterPro" id="IPR001387">
    <property type="entry name" value="Cro/C1-type_HTH"/>
</dbReference>
<dbReference type="PANTHER" id="PTHR46558">
    <property type="entry name" value="TRACRIPTIONAL REGULATORY PROTEIN-RELATED-RELATED"/>
    <property type="match status" value="1"/>
</dbReference>
<dbReference type="Pfam" id="PF01381">
    <property type="entry name" value="HTH_3"/>
    <property type="match status" value="1"/>
</dbReference>
<dbReference type="PANTHER" id="PTHR46558:SF15">
    <property type="entry name" value="HELIX-TURN-HELIX DOMAIN PROTEIN"/>
    <property type="match status" value="1"/>
</dbReference>
<evidence type="ECO:0000313" key="3">
    <source>
        <dbReference type="EMBL" id="MFC6165553.1"/>
    </source>
</evidence>
<keyword evidence="1" id="KW-0238">DNA-binding</keyword>
<evidence type="ECO:0000313" key="4">
    <source>
        <dbReference type="Proteomes" id="UP001596253"/>
    </source>
</evidence>
<dbReference type="Gene3D" id="1.10.260.40">
    <property type="entry name" value="lambda repressor-like DNA-binding domains"/>
    <property type="match status" value="1"/>
</dbReference>
<protein>
    <submittedName>
        <fullName evidence="3">Helix-turn-helix domain-containing protein</fullName>
    </submittedName>
</protein>
<gene>
    <name evidence="3" type="ORF">ACFP3T_12805</name>
</gene>
<feature type="domain" description="HTH cro/C1-type" evidence="2">
    <location>
        <begin position="9"/>
        <end position="63"/>
    </location>
</feature>
<dbReference type="Proteomes" id="UP001596253">
    <property type="component" value="Unassembled WGS sequence"/>
</dbReference>
<name>A0ABW1R6L6_9LACO</name>
<evidence type="ECO:0000256" key="1">
    <source>
        <dbReference type="ARBA" id="ARBA00023125"/>
    </source>
</evidence>
<dbReference type="Gene3D" id="1.20.1440.140">
    <property type="match status" value="1"/>
</dbReference>
<dbReference type="PROSITE" id="PS50943">
    <property type="entry name" value="HTH_CROC1"/>
    <property type="match status" value="1"/>
</dbReference>
<comment type="caution">
    <text evidence="3">The sequence shown here is derived from an EMBL/GenBank/DDBJ whole genome shotgun (WGS) entry which is preliminary data.</text>
</comment>
<evidence type="ECO:0000259" key="2">
    <source>
        <dbReference type="PROSITE" id="PS50943"/>
    </source>
</evidence>
<dbReference type="RefSeq" id="WP_137640767.1">
    <property type="nucleotide sequence ID" value="NZ_BJDK01000028.1"/>
</dbReference>
<dbReference type="EMBL" id="JBHSSD010000054">
    <property type="protein sequence ID" value="MFC6165553.1"/>
    <property type="molecule type" value="Genomic_DNA"/>
</dbReference>
<dbReference type="CDD" id="cd00093">
    <property type="entry name" value="HTH_XRE"/>
    <property type="match status" value="1"/>
</dbReference>
<reference evidence="4" key="1">
    <citation type="journal article" date="2019" name="Int. J. Syst. Evol. Microbiol.">
        <title>The Global Catalogue of Microorganisms (GCM) 10K type strain sequencing project: providing services to taxonomists for standard genome sequencing and annotation.</title>
        <authorList>
            <consortium name="The Broad Institute Genomics Platform"/>
            <consortium name="The Broad Institute Genome Sequencing Center for Infectious Disease"/>
            <person name="Wu L."/>
            <person name="Ma J."/>
        </authorList>
    </citation>
    <scope>NUCLEOTIDE SEQUENCE [LARGE SCALE GENOMIC DNA]</scope>
    <source>
        <strain evidence="4">CCM 8932</strain>
    </source>
</reference>
<dbReference type="InterPro" id="IPR010982">
    <property type="entry name" value="Lambda_DNA-bd_dom_sf"/>
</dbReference>
<proteinExistence type="predicted"/>
<accession>A0ABW1R6L6</accession>
<keyword evidence="4" id="KW-1185">Reference proteome</keyword>
<dbReference type="SUPFAM" id="SSF47413">
    <property type="entry name" value="lambda repressor-like DNA-binding domains"/>
    <property type="match status" value="1"/>
</dbReference>
<sequence length="184" mass="20961">MKLSVGKNIKAQRTQRGWSQQDLATHLLMTRQTISKWELGRSYPDLESLVQLSQLFGVTTDQLLGLTSPQPKRSFFSVLFHKGSQQQMNAMKWYASGHDRAEVALGLIADLVANLDDQHDQPLRQLLASYYTELIDQRSGSNLYVITRIGIGVSKCLQQNEIMLDEDNERRLKALLALNNVHYM</sequence>
<dbReference type="InterPro" id="IPR053739">
    <property type="entry name" value="Bact_Immunity_Domain_sf"/>
</dbReference>
<organism evidence="3 4">
    <name type="scientific">Lactiplantibacillus dongliensis</name>
    <dbReference type="NCBI Taxonomy" id="2559919"/>
    <lineage>
        <taxon>Bacteria</taxon>
        <taxon>Bacillati</taxon>
        <taxon>Bacillota</taxon>
        <taxon>Bacilli</taxon>
        <taxon>Lactobacillales</taxon>
        <taxon>Lactobacillaceae</taxon>
        <taxon>Lactiplantibacillus</taxon>
    </lineage>
</organism>